<accession>A0A2T2WQK6</accession>
<feature type="domain" description="Big-1" evidence="2">
    <location>
        <begin position="685"/>
        <end position="774"/>
    </location>
</feature>
<dbReference type="EMBL" id="PXYT01000075">
    <property type="protein sequence ID" value="PSR24519.1"/>
    <property type="molecule type" value="Genomic_DNA"/>
</dbReference>
<evidence type="ECO:0000256" key="1">
    <source>
        <dbReference type="ARBA" id="ARBA00010116"/>
    </source>
</evidence>
<evidence type="ECO:0000259" key="2">
    <source>
        <dbReference type="SMART" id="SM00634"/>
    </source>
</evidence>
<evidence type="ECO:0000313" key="3">
    <source>
        <dbReference type="EMBL" id="PSR24519.1"/>
    </source>
</evidence>
<organism evidence="3 4">
    <name type="scientific">Sulfobacillus benefaciens</name>
    <dbReference type="NCBI Taxonomy" id="453960"/>
    <lineage>
        <taxon>Bacteria</taxon>
        <taxon>Bacillati</taxon>
        <taxon>Bacillota</taxon>
        <taxon>Clostridia</taxon>
        <taxon>Eubacteriales</taxon>
        <taxon>Clostridiales Family XVII. Incertae Sedis</taxon>
        <taxon>Sulfobacillus</taxon>
    </lineage>
</organism>
<dbReference type="SMART" id="SM00634">
    <property type="entry name" value="BID_1"/>
    <property type="match status" value="3"/>
</dbReference>
<proteinExistence type="inferred from homology"/>
<feature type="domain" description="Big-1" evidence="2">
    <location>
        <begin position="920"/>
        <end position="1011"/>
    </location>
</feature>
<comment type="caution">
    <text evidence="3">The sequence shown here is derived from an EMBL/GenBank/DDBJ whole genome shotgun (WGS) entry which is preliminary data.</text>
</comment>
<sequence length="1224" mass="127363">MISYRRAWLGAVLTGGLATLSFVPRIYAASNIPAVPQYSLALVHSGQIGSGNTVQFQVSSVGQTAHDMLYQFWLQTQKGWSMIQDYSPDSVVHVPLSPGSYIMAVYSLTPSQLKQGQWNQAEVTTSVVNVESQVHLTASGTGTQEQGMTVKASATNLIDPVYQFWIESPTGHWTSSGGYQSLNTFRYVPPMAGTYRVIAYAKDMGAPNNGKDSVWTQVHQIQIAPAQAPVAAVTTHLMNPLPALNNSHALLLGQTAFVSASVEDAQGNPVADVPVEFTLTNDSNPADHVSLPEGLNGRATTNAEGTADSVLTLTNPENGHAATLAANSGAIARITYQVTVPSAPGVVATNDVLFAAVNESGTVVTNATGPVEGTESLGRQIYHLQYAFSENIDLLGGKPLSLAMPSTFILPAASSGTSTTLTLDDTSQAFGPLETWTPGPITIPEGFSRATLKLDQLDLSRGSVFQLTYTPRNGGTPYVRTISGPVAESSAGIQIPAQMTGGTLSFRLSAPSLVNPRTALGVKIASLSWQTLSGSVVRIPVPSSDVLWQDEPVTYTAPEALSTTQAQNYLGSYYRTGASYDVTLPLYPQVGDALISEVMNDHTVSDFLVPSMNNGNNQNVLAYPGTVVPVAPAAMNNLPPVHFGSGQSVSATRTGSAEFVGHLHIPGTDIAWPLMHSYAAFVPQASGQSSSPSSWALSGQRIVVTAQVKDSFGNPAPLGTPVHWSLPSAPVEVLSQDNSTNGQGQAQLVLVANTSADGTLSAQSAGYQVTLADKTAQGTSLSLKWLPLHFAFQSGAGQTYSTSSAQAIMPVPTQILNPSQSYDLGIRVMAGTHPLSGYAVEMDNGQGVKKSVSANSQGIAAWGITAAQNPSQTWTVKSVSSANTQDASLMMDGSLDAGSGSVAGLPELKIPLLWQQQTEPTLGWNPLPPQMAAVGAHAPFTVLALDSNGNPLANDPVSFSLLGQETASLSTGTVTTNAQGLAQVWVSGGQGGETDTLEVQSPKTSSVLSTPLTWITPPGPSEMVPLAVTLNALAQPNVLTLTFSRNVDPQSVLADGSQFLVTSPQKGIAYQITSAQVKGTQVALTLAASNPDIPGENGVQVSVSSVTQDGIKSAVSDNYQQTAQTNPVTVFAPSAPQIAASAQNGTLDIQVSNHGSPIPSGQSVVIMPSQASGSVAGLAGGAPDVLSTSTVETSDSWKIPYKDQGSASVTYTVSFDGKTISVLG</sequence>
<dbReference type="SUPFAM" id="SSF49373">
    <property type="entry name" value="Invasin/intimin cell-adhesion fragments"/>
    <property type="match status" value="3"/>
</dbReference>
<name>A0A2T2WQK6_9FIRM</name>
<reference evidence="3 4" key="1">
    <citation type="journal article" date="2014" name="BMC Genomics">
        <title>Comparison of environmental and isolate Sulfobacillus genomes reveals diverse carbon, sulfur, nitrogen, and hydrogen metabolisms.</title>
        <authorList>
            <person name="Justice N.B."/>
            <person name="Norman A."/>
            <person name="Brown C.T."/>
            <person name="Singh A."/>
            <person name="Thomas B.C."/>
            <person name="Banfield J.F."/>
        </authorList>
    </citation>
    <scope>NUCLEOTIDE SEQUENCE [LARGE SCALE GENOMIC DNA]</scope>
    <source>
        <strain evidence="3">AMDSBA1</strain>
    </source>
</reference>
<feature type="domain" description="Big-1" evidence="2">
    <location>
        <begin position="232"/>
        <end position="338"/>
    </location>
</feature>
<dbReference type="InterPro" id="IPR008964">
    <property type="entry name" value="Invasin/intimin_cell_adhesion"/>
</dbReference>
<dbReference type="InterPro" id="IPR013783">
    <property type="entry name" value="Ig-like_fold"/>
</dbReference>
<dbReference type="AlphaFoldDB" id="A0A2T2WQK6"/>
<dbReference type="Gene3D" id="2.60.40.10">
    <property type="entry name" value="Immunoglobulins"/>
    <property type="match status" value="3"/>
</dbReference>
<protein>
    <recommendedName>
        <fullName evidence="2">Big-1 domain-containing protein</fullName>
    </recommendedName>
</protein>
<gene>
    <name evidence="3" type="ORF">C7B43_18830</name>
</gene>
<comment type="similarity">
    <text evidence="1">Belongs to the intimin/invasin family.</text>
</comment>
<evidence type="ECO:0000313" key="4">
    <source>
        <dbReference type="Proteomes" id="UP000242699"/>
    </source>
</evidence>
<dbReference type="InterPro" id="IPR003344">
    <property type="entry name" value="Big_1_dom"/>
</dbReference>
<dbReference type="Proteomes" id="UP000242699">
    <property type="component" value="Unassembled WGS sequence"/>
</dbReference>